<evidence type="ECO:0000256" key="2">
    <source>
        <dbReference type="ARBA" id="ARBA00023239"/>
    </source>
</evidence>
<dbReference type="PANTHER" id="PTHR11941:SF54">
    <property type="entry name" value="ENOYL-COA HYDRATASE, MITOCHONDRIAL"/>
    <property type="match status" value="1"/>
</dbReference>
<dbReference type="PANTHER" id="PTHR11941">
    <property type="entry name" value="ENOYL-COA HYDRATASE-RELATED"/>
    <property type="match status" value="1"/>
</dbReference>
<name>A0ABT8NEN6_9BACL</name>
<gene>
    <name evidence="3" type="ORF">QWY13_12630</name>
</gene>
<proteinExistence type="inferred from homology"/>
<accession>A0ABT8NEN6</accession>
<dbReference type="Gene3D" id="3.90.226.10">
    <property type="entry name" value="2-enoyl-CoA Hydratase, Chain A, domain 1"/>
    <property type="match status" value="1"/>
</dbReference>
<evidence type="ECO:0000313" key="4">
    <source>
        <dbReference type="Proteomes" id="UP001172142"/>
    </source>
</evidence>
<dbReference type="Pfam" id="PF00378">
    <property type="entry name" value="ECH_1"/>
    <property type="match status" value="1"/>
</dbReference>
<evidence type="ECO:0000256" key="1">
    <source>
        <dbReference type="ARBA" id="ARBA00005254"/>
    </source>
</evidence>
<protein>
    <submittedName>
        <fullName evidence="3">Enoyl-CoA hydratase/isomerase family protein</fullName>
    </submittedName>
</protein>
<dbReference type="InterPro" id="IPR029045">
    <property type="entry name" value="ClpP/crotonase-like_dom_sf"/>
</dbReference>
<sequence length="258" mass="28487">MQNDLYLEKDGAIATLVINRADQRNAFSLDMFKQLPSLLTEAAEDSSIKVLILRGVDNRAFSAGADIKEFMDNRLSQQKAKNYNDHALAAIEQLYRFPKPTIALIRKLAIGGGLELAMSCDFRIASTDSKFGITAARLGIIYNLRSTKRLLNVIGPVKTKELLYTGKLIKAEEAEELGIVQQLHEGDAANEAAWSFAQELAAVSSTAMHGNKKVIQAIIDGAQSEDEQMASLILDSFESDDYKEGIQAFLEKRQPNFT</sequence>
<dbReference type="Gene3D" id="1.10.12.10">
    <property type="entry name" value="Lyase 2-enoyl-coa Hydratase, Chain A, domain 2"/>
    <property type="match status" value="1"/>
</dbReference>
<dbReference type="SUPFAM" id="SSF52096">
    <property type="entry name" value="ClpP/crotonase"/>
    <property type="match status" value="1"/>
</dbReference>
<comment type="caution">
    <text evidence="3">The sequence shown here is derived from an EMBL/GenBank/DDBJ whole genome shotgun (WGS) entry which is preliminary data.</text>
</comment>
<dbReference type="CDD" id="cd06558">
    <property type="entry name" value="crotonase-like"/>
    <property type="match status" value="1"/>
</dbReference>
<dbReference type="Proteomes" id="UP001172142">
    <property type="component" value="Unassembled WGS sequence"/>
</dbReference>
<organism evidence="3 4">
    <name type="scientific">Planococcus shenhongbingii</name>
    <dbReference type="NCBI Taxonomy" id="3058398"/>
    <lineage>
        <taxon>Bacteria</taxon>
        <taxon>Bacillati</taxon>
        <taxon>Bacillota</taxon>
        <taxon>Bacilli</taxon>
        <taxon>Bacillales</taxon>
        <taxon>Caryophanaceae</taxon>
        <taxon>Planococcus</taxon>
    </lineage>
</organism>
<keyword evidence="2" id="KW-0456">Lyase</keyword>
<comment type="similarity">
    <text evidence="1">Belongs to the enoyl-CoA hydratase/isomerase family.</text>
</comment>
<keyword evidence="4" id="KW-1185">Reference proteome</keyword>
<dbReference type="InterPro" id="IPR014748">
    <property type="entry name" value="Enoyl-CoA_hydra_C"/>
</dbReference>
<reference evidence="3 4" key="1">
    <citation type="submission" date="2023-07" db="EMBL/GenBank/DDBJ databases">
        <title>Novel species in genus Planococcus.</title>
        <authorList>
            <person name="Ning S."/>
        </authorList>
    </citation>
    <scope>NUCLEOTIDE SEQUENCE [LARGE SCALE GENOMIC DNA]</scope>
    <source>
        <strain evidence="3 4">N017</strain>
    </source>
</reference>
<dbReference type="InterPro" id="IPR001753">
    <property type="entry name" value="Enoyl-CoA_hydra/iso"/>
</dbReference>
<dbReference type="RefSeq" id="WP_300991613.1">
    <property type="nucleotide sequence ID" value="NZ_CP129235.1"/>
</dbReference>
<dbReference type="EMBL" id="JAUJWU010000003">
    <property type="protein sequence ID" value="MDN7246333.1"/>
    <property type="molecule type" value="Genomic_DNA"/>
</dbReference>
<evidence type="ECO:0000313" key="3">
    <source>
        <dbReference type="EMBL" id="MDN7246333.1"/>
    </source>
</evidence>